<protein>
    <submittedName>
        <fullName evidence="1">Uncharacterized protein</fullName>
    </submittedName>
</protein>
<dbReference type="RefSeq" id="WP_045232508.1">
    <property type="nucleotide sequence ID" value="NZ_BBJU01000031.1"/>
</dbReference>
<accession>A0A081D2C5</accession>
<name>A0A081D2C5_9HYPH</name>
<dbReference type="EMBL" id="BBJU01000031">
    <property type="protein sequence ID" value="GAK73071.1"/>
    <property type="molecule type" value="Genomic_DNA"/>
</dbReference>
<organism evidence="1 2">
    <name type="scientific">Agrobacterium rubi TR3 = NBRC 13261</name>
    <dbReference type="NCBI Taxonomy" id="1368415"/>
    <lineage>
        <taxon>Bacteria</taxon>
        <taxon>Pseudomonadati</taxon>
        <taxon>Pseudomonadota</taxon>
        <taxon>Alphaproteobacteria</taxon>
        <taxon>Hyphomicrobiales</taxon>
        <taxon>Rhizobiaceae</taxon>
        <taxon>Rhizobium/Agrobacterium group</taxon>
        <taxon>Agrobacterium</taxon>
    </lineage>
</organism>
<gene>
    <name evidence="1" type="ORF">RRU01S_31_00050</name>
</gene>
<evidence type="ECO:0000313" key="2">
    <source>
        <dbReference type="Proteomes" id="UP000028701"/>
    </source>
</evidence>
<comment type="caution">
    <text evidence="1">The sequence shown here is derived from an EMBL/GenBank/DDBJ whole genome shotgun (WGS) entry which is preliminary data.</text>
</comment>
<reference evidence="1 2" key="1">
    <citation type="submission" date="2014-08" db="EMBL/GenBank/DDBJ databases">
        <title>Whole genome shotgun sequence of Rhizobium rubi NBRC 13261.</title>
        <authorList>
            <person name="Katano-Makiyama Y."/>
            <person name="Hosoyama A."/>
            <person name="Hashimoto M."/>
            <person name="Hosoyama Y."/>
            <person name="Noguchi M."/>
            <person name="Tsuchikane K."/>
            <person name="Uohara A."/>
            <person name="Ohji S."/>
            <person name="Ichikawa N."/>
            <person name="Kimura A."/>
            <person name="Yamazoe A."/>
            <person name="Fujita N."/>
        </authorList>
    </citation>
    <scope>NUCLEOTIDE SEQUENCE [LARGE SCALE GENOMIC DNA]</scope>
    <source>
        <strain evidence="1 2">NBRC 13261</strain>
    </source>
</reference>
<dbReference type="OrthoDB" id="8410508at2"/>
<evidence type="ECO:0000313" key="1">
    <source>
        <dbReference type="EMBL" id="GAK73071.1"/>
    </source>
</evidence>
<sequence length="65" mass="7403">MKTLVTFCQKTGRRLRQFINRQIAKLAHKGQLKFSIAIMLPLLAKVEFTYQVELDGKAGNANKPQ</sequence>
<dbReference type="Proteomes" id="UP000028701">
    <property type="component" value="Unassembled WGS sequence"/>
</dbReference>
<proteinExistence type="predicted"/>
<dbReference type="AlphaFoldDB" id="A0A081D2C5"/>